<keyword evidence="3" id="KW-1185">Reference proteome</keyword>
<feature type="compositionally biased region" description="Basic residues" evidence="1">
    <location>
        <begin position="142"/>
        <end position="163"/>
    </location>
</feature>
<evidence type="ECO:0000256" key="1">
    <source>
        <dbReference type="SAM" id="MobiDB-lite"/>
    </source>
</evidence>
<proteinExistence type="predicted"/>
<name>A0A1Y3B887_EURMA</name>
<reference evidence="2 3" key="1">
    <citation type="submission" date="2017-03" db="EMBL/GenBank/DDBJ databases">
        <title>Genome Survey of Euroglyphus maynei.</title>
        <authorList>
            <person name="Arlian L.G."/>
            <person name="Morgan M.S."/>
            <person name="Rider S.D."/>
        </authorList>
    </citation>
    <scope>NUCLEOTIDE SEQUENCE [LARGE SCALE GENOMIC DNA]</scope>
    <source>
        <strain evidence="2">Arlian Lab</strain>
        <tissue evidence="2">Whole body</tissue>
    </source>
</reference>
<comment type="caution">
    <text evidence="2">The sequence shown here is derived from an EMBL/GenBank/DDBJ whole genome shotgun (WGS) entry which is preliminary data.</text>
</comment>
<gene>
    <name evidence="2" type="ORF">BLA29_002891</name>
</gene>
<dbReference type="AlphaFoldDB" id="A0A1Y3B887"/>
<feature type="compositionally biased region" description="Basic and acidic residues" evidence="1">
    <location>
        <begin position="60"/>
        <end position="70"/>
    </location>
</feature>
<evidence type="ECO:0000313" key="3">
    <source>
        <dbReference type="Proteomes" id="UP000194236"/>
    </source>
</evidence>
<dbReference type="EMBL" id="MUJZ01039089">
    <property type="protein sequence ID" value="OTF76093.1"/>
    <property type="molecule type" value="Genomic_DNA"/>
</dbReference>
<accession>A0A1Y3B887</accession>
<feature type="compositionally biased region" description="Basic residues" evidence="1">
    <location>
        <begin position="108"/>
        <end position="133"/>
    </location>
</feature>
<organism evidence="2 3">
    <name type="scientific">Euroglyphus maynei</name>
    <name type="common">Mayne's house dust mite</name>
    <dbReference type="NCBI Taxonomy" id="6958"/>
    <lineage>
        <taxon>Eukaryota</taxon>
        <taxon>Metazoa</taxon>
        <taxon>Ecdysozoa</taxon>
        <taxon>Arthropoda</taxon>
        <taxon>Chelicerata</taxon>
        <taxon>Arachnida</taxon>
        <taxon>Acari</taxon>
        <taxon>Acariformes</taxon>
        <taxon>Sarcoptiformes</taxon>
        <taxon>Astigmata</taxon>
        <taxon>Psoroptidia</taxon>
        <taxon>Analgoidea</taxon>
        <taxon>Pyroglyphidae</taxon>
        <taxon>Pyroglyphinae</taxon>
        <taxon>Euroglyphus</taxon>
    </lineage>
</organism>
<feature type="region of interest" description="Disordered" evidence="1">
    <location>
        <begin position="1"/>
        <end position="194"/>
    </location>
</feature>
<evidence type="ECO:0000313" key="2">
    <source>
        <dbReference type="EMBL" id="OTF76093.1"/>
    </source>
</evidence>
<dbReference type="Proteomes" id="UP000194236">
    <property type="component" value="Unassembled WGS sequence"/>
</dbReference>
<dbReference type="OrthoDB" id="1928974at2759"/>
<sequence>MNEKHSTSSNKRRSPARPGYSHIERENNFSDNHSHHKLINSNDDGHRNDHRHHGSSQHYNNDHRSYDRSSRNRHRSSRTSRDNSTNKLKERSESPDSLHHSKREEYRHKHGGNCRKSKRDRSHHHHQHSRKRSPKESDHDGKRRRHHDHHSHHFHDGHRSSRSRSHDDDEIRTKPKESKFVTDTGSKHSVIESNKSDIRKLVDPPIQIPTATDSKPQKATATVLASVAAAMASIKAQQPSESVLNRISTHQPTSLQPTEIPKYYNAKMVNAARLAQQAEKRKLLWGDNKSENIADNINQRMDES</sequence>
<protein>
    <submittedName>
        <fullName evidence="2">Uncharacterized protein</fullName>
    </submittedName>
</protein>
<feature type="compositionally biased region" description="Basic and acidic residues" evidence="1">
    <location>
        <begin position="164"/>
        <end position="194"/>
    </location>
</feature>
<feature type="compositionally biased region" description="Basic and acidic residues" evidence="1">
    <location>
        <begin position="87"/>
        <end position="107"/>
    </location>
</feature>